<gene>
    <name evidence="2" type="ORF">NKR23_g1995</name>
</gene>
<evidence type="ECO:0000313" key="2">
    <source>
        <dbReference type="EMBL" id="KAJ9155488.1"/>
    </source>
</evidence>
<feature type="compositionally biased region" description="Pro residues" evidence="1">
    <location>
        <begin position="47"/>
        <end position="57"/>
    </location>
</feature>
<dbReference type="Proteomes" id="UP001174694">
    <property type="component" value="Unassembled WGS sequence"/>
</dbReference>
<comment type="caution">
    <text evidence="2">The sequence shown here is derived from an EMBL/GenBank/DDBJ whole genome shotgun (WGS) entry which is preliminary data.</text>
</comment>
<organism evidence="2 3">
    <name type="scientific">Pleurostoma richardsiae</name>
    <dbReference type="NCBI Taxonomy" id="41990"/>
    <lineage>
        <taxon>Eukaryota</taxon>
        <taxon>Fungi</taxon>
        <taxon>Dikarya</taxon>
        <taxon>Ascomycota</taxon>
        <taxon>Pezizomycotina</taxon>
        <taxon>Sordariomycetes</taxon>
        <taxon>Sordariomycetidae</taxon>
        <taxon>Calosphaeriales</taxon>
        <taxon>Pleurostomataceae</taxon>
        <taxon>Pleurostoma</taxon>
    </lineage>
</organism>
<protein>
    <submittedName>
        <fullName evidence="2">Uncharacterized protein</fullName>
    </submittedName>
</protein>
<evidence type="ECO:0000256" key="1">
    <source>
        <dbReference type="SAM" id="MobiDB-lite"/>
    </source>
</evidence>
<reference evidence="2" key="1">
    <citation type="submission" date="2022-07" db="EMBL/GenBank/DDBJ databases">
        <title>Fungi with potential for degradation of polypropylene.</title>
        <authorList>
            <person name="Gostincar C."/>
        </authorList>
    </citation>
    <scope>NUCLEOTIDE SEQUENCE</scope>
    <source>
        <strain evidence="2">EXF-13308</strain>
    </source>
</reference>
<dbReference type="AlphaFoldDB" id="A0AA38RRM1"/>
<keyword evidence="3" id="KW-1185">Reference proteome</keyword>
<evidence type="ECO:0000313" key="3">
    <source>
        <dbReference type="Proteomes" id="UP001174694"/>
    </source>
</evidence>
<name>A0AA38RRM1_9PEZI</name>
<accession>A0AA38RRM1</accession>
<sequence>MAAVATAPHSMLLLESFTPDDFETASIRSAAPSYISDAPSYSTIPNEPVPPYSPPSAPSYAPGSGSSAGSSSISGAASSYTSARHNSAPTLLPSATASSSSSRGLPPIPPAAPRRRSDVPNLGQFRIPTWSTINSNPTARHYHRVANRRVQAQAANSHLEGLKRIVLDRVEEEERNATRLRPLEDPYLVGEEAAERARNERLARENGDEILIREDRRWDWFLAQMKDWDERERSWKQFRREIETGSRGKLARRIGAGFR</sequence>
<dbReference type="EMBL" id="JANBVO010000003">
    <property type="protein sequence ID" value="KAJ9155488.1"/>
    <property type="molecule type" value="Genomic_DNA"/>
</dbReference>
<feature type="region of interest" description="Disordered" evidence="1">
    <location>
        <begin position="37"/>
        <end position="123"/>
    </location>
</feature>
<feature type="compositionally biased region" description="Low complexity" evidence="1">
    <location>
        <begin position="58"/>
        <end position="102"/>
    </location>
</feature>
<proteinExistence type="predicted"/>